<dbReference type="PROSITE" id="PS00107">
    <property type="entry name" value="PROTEIN_KINASE_ATP"/>
    <property type="match status" value="1"/>
</dbReference>
<dbReference type="Proteomes" id="UP000189703">
    <property type="component" value="Unplaced"/>
</dbReference>
<dbReference type="InterPro" id="IPR011009">
    <property type="entry name" value="Kinase-like_dom_sf"/>
</dbReference>
<reference evidence="4" key="1">
    <citation type="submission" date="2025-08" db="UniProtKB">
        <authorList>
            <consortium name="RefSeq"/>
        </authorList>
    </citation>
    <scope>IDENTIFICATION</scope>
</reference>
<dbReference type="CDD" id="cd06606">
    <property type="entry name" value="STKc_MAPKKK"/>
    <property type="match status" value="1"/>
</dbReference>
<feature type="region of interest" description="Disordered" evidence="2">
    <location>
        <begin position="310"/>
        <end position="343"/>
    </location>
</feature>
<comment type="similarity">
    <text evidence="1">Belongs to the protein kinase superfamily.</text>
</comment>
<dbReference type="InterPro" id="IPR052751">
    <property type="entry name" value="Plant_MAPKKK"/>
</dbReference>
<dbReference type="PROSITE" id="PS50011">
    <property type="entry name" value="PROTEIN_KINASE_DOM"/>
    <property type="match status" value="1"/>
</dbReference>
<gene>
    <name evidence="4" type="primary">LOC104601754</name>
</gene>
<dbReference type="InterPro" id="IPR008271">
    <property type="entry name" value="Ser/Thr_kinase_AS"/>
</dbReference>
<dbReference type="STRING" id="4432.A0A1U8A854"/>
<evidence type="ECO:0000313" key="4">
    <source>
        <dbReference type="RefSeq" id="XP_010263514.1"/>
    </source>
</evidence>
<dbReference type="Gene3D" id="1.10.510.10">
    <property type="entry name" value="Transferase(Phosphotransferase) domain 1"/>
    <property type="match status" value="1"/>
</dbReference>
<evidence type="ECO:0000256" key="2">
    <source>
        <dbReference type="SAM" id="MobiDB-lite"/>
    </source>
</evidence>
<keyword evidence="3" id="KW-1185">Reference proteome</keyword>
<protein>
    <submittedName>
        <fullName evidence="4">Mitogen-activated protein kinase kinase kinase 2-like</fullName>
    </submittedName>
</protein>
<keyword evidence="1" id="KW-0067">ATP-binding</keyword>
<accession>A0A1U8A854</accession>
<dbReference type="RefSeq" id="XP_010263514.1">
    <property type="nucleotide sequence ID" value="XM_010265212.2"/>
</dbReference>
<dbReference type="SUPFAM" id="SSF56112">
    <property type="entry name" value="Protein kinase-like (PK-like)"/>
    <property type="match status" value="1"/>
</dbReference>
<dbReference type="InterPro" id="IPR000719">
    <property type="entry name" value="Prot_kinase_dom"/>
</dbReference>
<dbReference type="GO" id="GO:0004672">
    <property type="term" value="F:protein kinase activity"/>
    <property type="evidence" value="ECO:0000318"/>
    <property type="project" value="GO_Central"/>
</dbReference>
<dbReference type="SMART" id="SM00220">
    <property type="entry name" value="S_TKc"/>
    <property type="match status" value="1"/>
</dbReference>
<keyword evidence="1" id="KW-0547">Nucleotide-binding</keyword>
<dbReference type="KEGG" id="nnu:104601754"/>
<dbReference type="AlphaFoldDB" id="A0A1U8A854"/>
<keyword evidence="1" id="KW-0808">Transferase</keyword>
<sequence>MEWTRGKPVGRGSFATVNLAIPTSDNSLQLVQVPQLMVVKSAVLSESSSLQVEKEILTHLRGCPQILPCFGDDLTVENGKQIYNIFLEYASGGTLADLLKKSGGSLLESDVRRYTRSILRGLRFIHANGYVHCDIKLQNILLCSSPDGSNEIKVADFGLAKKAAPGQEIRRTEGGAFGLRGTPLYMSPESIAHNEHEAPADIWALGCAVSEMVMGKPAWKCGANTDVSALLFRIGFGEELPEIPGGLSAEGKDFLSKCLVRDPEQRWTAEMLLNHPFVADEAVVLCEPDVPSPSPRSPFDFPEWSSSPRSSISNSESCTSSGASSSSSVLFSTRSEEQLDRRDSITSSLVNRIRHLVTGQGANWSTSGSWITVREAESSSVSR</sequence>
<feature type="compositionally biased region" description="Low complexity" evidence="2">
    <location>
        <begin position="310"/>
        <end position="333"/>
    </location>
</feature>
<dbReference type="PANTHER" id="PTHR48011">
    <property type="entry name" value="CCR4-NOT TRANSCRIPTIONAL COMPLEX SUBUNIT CAF120-RELATED"/>
    <property type="match status" value="1"/>
</dbReference>
<dbReference type="GeneID" id="104601754"/>
<keyword evidence="1" id="KW-0418">Kinase</keyword>
<evidence type="ECO:0000256" key="1">
    <source>
        <dbReference type="RuleBase" id="RU000304"/>
    </source>
</evidence>
<dbReference type="OrthoDB" id="8693905at2759"/>
<dbReference type="Pfam" id="PF00069">
    <property type="entry name" value="Pkinase"/>
    <property type="match status" value="1"/>
</dbReference>
<dbReference type="OMA" id="DQIGSCP"/>
<dbReference type="FunCoup" id="A0A1U8A854">
    <property type="interactions" value="513"/>
</dbReference>
<feature type="compositionally biased region" description="Basic and acidic residues" evidence="2">
    <location>
        <begin position="334"/>
        <end position="343"/>
    </location>
</feature>
<dbReference type="GO" id="GO:0005524">
    <property type="term" value="F:ATP binding"/>
    <property type="evidence" value="ECO:0007669"/>
    <property type="project" value="UniProtKB-UniRule"/>
</dbReference>
<proteinExistence type="inferred from homology"/>
<dbReference type="InterPro" id="IPR017441">
    <property type="entry name" value="Protein_kinase_ATP_BS"/>
</dbReference>
<organism evidence="3 4">
    <name type="scientific">Nelumbo nucifera</name>
    <name type="common">Sacred lotus</name>
    <dbReference type="NCBI Taxonomy" id="4432"/>
    <lineage>
        <taxon>Eukaryota</taxon>
        <taxon>Viridiplantae</taxon>
        <taxon>Streptophyta</taxon>
        <taxon>Embryophyta</taxon>
        <taxon>Tracheophyta</taxon>
        <taxon>Spermatophyta</taxon>
        <taxon>Magnoliopsida</taxon>
        <taxon>Proteales</taxon>
        <taxon>Nelumbonaceae</taxon>
        <taxon>Nelumbo</taxon>
    </lineage>
</organism>
<evidence type="ECO:0000313" key="3">
    <source>
        <dbReference type="Proteomes" id="UP000189703"/>
    </source>
</evidence>
<name>A0A1U8A854_NELNU</name>
<dbReference type="GO" id="GO:0004674">
    <property type="term" value="F:protein serine/threonine kinase activity"/>
    <property type="evidence" value="ECO:0007669"/>
    <property type="project" value="UniProtKB-KW"/>
</dbReference>
<dbReference type="eggNOG" id="KOG0198">
    <property type="taxonomic scope" value="Eukaryota"/>
</dbReference>
<keyword evidence="1" id="KW-0723">Serine/threonine-protein kinase</keyword>
<dbReference type="PANTHER" id="PTHR48011:SF18">
    <property type="entry name" value="MITOGEN-ACTIVATED PROTEIN KINASE KINASE KINASE 19-RELATED"/>
    <property type="match status" value="1"/>
</dbReference>
<dbReference type="PROSITE" id="PS00108">
    <property type="entry name" value="PROTEIN_KINASE_ST"/>
    <property type="match status" value="1"/>
</dbReference>
<dbReference type="GO" id="GO:0007165">
    <property type="term" value="P:signal transduction"/>
    <property type="evidence" value="ECO:0000318"/>
    <property type="project" value="GO_Central"/>
</dbReference>